<evidence type="ECO:0000256" key="3">
    <source>
        <dbReference type="ARBA" id="ARBA00022452"/>
    </source>
</evidence>
<accession>A0A6F8PTB2</accession>
<evidence type="ECO:0000313" key="15">
    <source>
        <dbReference type="EMBL" id="BBP45355.1"/>
    </source>
</evidence>
<evidence type="ECO:0000256" key="1">
    <source>
        <dbReference type="ARBA" id="ARBA00004571"/>
    </source>
</evidence>
<protein>
    <submittedName>
        <fullName evidence="15">TonB-dependent receptor</fullName>
    </submittedName>
</protein>
<evidence type="ECO:0000259" key="14">
    <source>
        <dbReference type="Pfam" id="PF07715"/>
    </source>
</evidence>
<evidence type="ECO:0000256" key="6">
    <source>
        <dbReference type="ARBA" id="ARBA00023077"/>
    </source>
</evidence>
<evidence type="ECO:0000256" key="5">
    <source>
        <dbReference type="ARBA" id="ARBA00022729"/>
    </source>
</evidence>
<evidence type="ECO:0000256" key="10">
    <source>
        <dbReference type="PROSITE-ProRule" id="PRU10144"/>
    </source>
</evidence>
<feature type="domain" description="TonB-dependent receptor plug" evidence="14">
    <location>
        <begin position="45"/>
        <end position="138"/>
    </location>
</feature>
<dbReference type="GO" id="GO:0009279">
    <property type="term" value="C:cell outer membrane"/>
    <property type="evidence" value="ECO:0007669"/>
    <property type="project" value="UniProtKB-SubCell"/>
</dbReference>
<evidence type="ECO:0000256" key="12">
    <source>
        <dbReference type="SAM" id="SignalP"/>
    </source>
</evidence>
<keyword evidence="4 9" id="KW-0812">Transmembrane</keyword>
<evidence type="ECO:0000256" key="11">
    <source>
        <dbReference type="RuleBase" id="RU003357"/>
    </source>
</evidence>
<evidence type="ECO:0000256" key="7">
    <source>
        <dbReference type="ARBA" id="ARBA00023136"/>
    </source>
</evidence>
<keyword evidence="2 9" id="KW-0813">Transport</keyword>
<dbReference type="InterPro" id="IPR010917">
    <property type="entry name" value="TonB_rcpt_CS"/>
</dbReference>
<gene>
    <name evidence="15" type="ORF">THMIRHAS_07280</name>
</gene>
<evidence type="ECO:0000256" key="2">
    <source>
        <dbReference type="ARBA" id="ARBA00022448"/>
    </source>
</evidence>
<keyword evidence="6 11" id="KW-0798">TonB box</keyword>
<dbReference type="Gene3D" id="2.170.130.10">
    <property type="entry name" value="TonB-dependent receptor, plug domain"/>
    <property type="match status" value="1"/>
</dbReference>
<dbReference type="GO" id="GO:0044718">
    <property type="term" value="P:siderophore transmembrane transport"/>
    <property type="evidence" value="ECO:0007669"/>
    <property type="project" value="TreeGrafter"/>
</dbReference>
<evidence type="ECO:0000259" key="13">
    <source>
        <dbReference type="Pfam" id="PF00593"/>
    </source>
</evidence>
<dbReference type="InterPro" id="IPR036942">
    <property type="entry name" value="Beta-barrel_TonB_sf"/>
</dbReference>
<comment type="similarity">
    <text evidence="9 11">Belongs to the TonB-dependent receptor family.</text>
</comment>
<dbReference type="PANTHER" id="PTHR30069:SF49">
    <property type="entry name" value="OUTER MEMBRANE PROTEIN C"/>
    <property type="match status" value="1"/>
</dbReference>
<dbReference type="Gene3D" id="2.40.170.20">
    <property type="entry name" value="TonB-dependent receptor, beta-barrel domain"/>
    <property type="match status" value="1"/>
</dbReference>
<dbReference type="InterPro" id="IPR000531">
    <property type="entry name" value="Beta-barrel_TonB"/>
</dbReference>
<dbReference type="InterPro" id="IPR039426">
    <property type="entry name" value="TonB-dep_rcpt-like"/>
</dbReference>
<dbReference type="Pfam" id="PF07715">
    <property type="entry name" value="Plug"/>
    <property type="match status" value="1"/>
</dbReference>
<comment type="subcellular location">
    <subcellularLocation>
        <location evidence="1 9">Cell outer membrane</location>
        <topology evidence="1 9">Multi-pass membrane protein</topology>
    </subcellularLocation>
</comment>
<keyword evidence="16" id="KW-1185">Reference proteome</keyword>
<dbReference type="AlphaFoldDB" id="A0A6F8PTB2"/>
<keyword evidence="8 9" id="KW-0998">Cell outer membrane</keyword>
<dbReference type="EMBL" id="AP021889">
    <property type="protein sequence ID" value="BBP45355.1"/>
    <property type="molecule type" value="Genomic_DNA"/>
</dbReference>
<reference evidence="16" key="1">
    <citation type="submission" date="2019-11" db="EMBL/GenBank/DDBJ databases">
        <title>Isolation and characterization of two novel species in the genus Thiomicrorhabdus.</title>
        <authorList>
            <person name="Mochizuki J."/>
            <person name="Kojima H."/>
            <person name="Fukui M."/>
        </authorList>
    </citation>
    <scope>NUCLEOTIDE SEQUENCE [LARGE SCALE GENOMIC DNA]</scope>
    <source>
        <strain evidence="16">aks77</strain>
    </source>
</reference>
<evidence type="ECO:0000313" key="16">
    <source>
        <dbReference type="Proteomes" id="UP000501726"/>
    </source>
</evidence>
<keyword evidence="15" id="KW-0675">Receptor</keyword>
<dbReference type="Proteomes" id="UP000501726">
    <property type="component" value="Chromosome"/>
</dbReference>
<dbReference type="KEGG" id="tse:THMIRHAS_07280"/>
<feature type="domain" description="TonB-dependent receptor-like beta-barrel" evidence="13">
    <location>
        <begin position="261"/>
        <end position="689"/>
    </location>
</feature>
<dbReference type="PANTHER" id="PTHR30069">
    <property type="entry name" value="TONB-DEPENDENT OUTER MEMBRANE RECEPTOR"/>
    <property type="match status" value="1"/>
</dbReference>
<dbReference type="InterPro" id="IPR037066">
    <property type="entry name" value="Plug_dom_sf"/>
</dbReference>
<dbReference type="InterPro" id="IPR012910">
    <property type="entry name" value="Plug_dom"/>
</dbReference>
<dbReference type="Pfam" id="PF00593">
    <property type="entry name" value="TonB_dep_Rec_b-barrel"/>
    <property type="match status" value="1"/>
</dbReference>
<name>A0A6F8PTB2_9GAMM</name>
<sequence>MKKKILASIIPALMAAQAANATELAPVVVSDSAVQVEPNLMVKSEIEQAAAGTSDLVEVLADSPKISVNQAGGISGFPVMNGFADNRLNVQVDGMQLVASCPNHMNTPLSYVAPSQAESIEIYPGITPASQGGDSIGGSILVKTAEPFFAPNGEQLTQGEVGTYYRSNGNAKGANLEVTTATDKVNITYKGNYAEADNYSAASDFKTFSTTTSATAGTEFTDGTQGTSTAADEVAATAYKSINHQLSLALKGDDSLFKVSITKQSVPYEQYPNQRMDMTANESTKLNLEYEQDTVWGAVRLQAYSEDVNHEMAFMDYKIQMQMPMATESNTNGFKAATDITLSDNSLLTIGTEVQKFTLNDYWVANPASAGMSPNTFWNINNGTRDRYAAFAEWQAQVNEAWKTRLGARFERVQSDADEVQGYHDADTFTKPNGQTEVTNEQSEATAFNTVERARTDHNLSLTALASYQHSDNLAMDFGLARQVRSPNLYERYTWSSWTMPAVMNNFVGDGNGYVGDINLQPEVAYTLSANFDWHAADKKQWGIQVMPYFSYVQDYIDGVALSYTPDQFNVLQYRNQDARIYGVDVAANRQLGENTLGAWTAKAKLNYAQGYNLETNDRLYNIMPLNATLSLMQQMNRWRNMLEIVMVSAKEDVSLLRNELATPGYTLVNLKFSYALKDLRIDFGVDNIFNRDYVLPTGGVYTGEGRTMAINGIPMLAVPGMGRNLYLGLNLKF</sequence>
<keyword evidence="5 12" id="KW-0732">Signal</keyword>
<keyword evidence="3 9" id="KW-1134">Transmembrane beta strand</keyword>
<dbReference type="PROSITE" id="PS01156">
    <property type="entry name" value="TONB_DEPENDENT_REC_2"/>
    <property type="match status" value="1"/>
</dbReference>
<feature type="short sequence motif" description="TonB C-terminal box" evidence="10">
    <location>
        <begin position="717"/>
        <end position="734"/>
    </location>
</feature>
<evidence type="ECO:0000256" key="8">
    <source>
        <dbReference type="ARBA" id="ARBA00023237"/>
    </source>
</evidence>
<proteinExistence type="inferred from homology"/>
<evidence type="ECO:0000256" key="9">
    <source>
        <dbReference type="PROSITE-ProRule" id="PRU01360"/>
    </source>
</evidence>
<organism evidence="15 16">
    <name type="scientific">Thiosulfatimonas sediminis</name>
    <dbReference type="NCBI Taxonomy" id="2675054"/>
    <lineage>
        <taxon>Bacteria</taxon>
        <taxon>Pseudomonadati</taxon>
        <taxon>Pseudomonadota</taxon>
        <taxon>Gammaproteobacteria</taxon>
        <taxon>Thiotrichales</taxon>
        <taxon>Piscirickettsiaceae</taxon>
        <taxon>Thiosulfatimonas</taxon>
    </lineage>
</organism>
<feature type="signal peptide" evidence="12">
    <location>
        <begin position="1"/>
        <end position="21"/>
    </location>
</feature>
<keyword evidence="7 9" id="KW-0472">Membrane</keyword>
<dbReference type="SUPFAM" id="SSF56935">
    <property type="entry name" value="Porins"/>
    <property type="match status" value="1"/>
</dbReference>
<dbReference type="RefSeq" id="WP_173271011.1">
    <property type="nucleotide sequence ID" value="NZ_AP021889.1"/>
</dbReference>
<dbReference type="PROSITE" id="PS52016">
    <property type="entry name" value="TONB_DEPENDENT_REC_3"/>
    <property type="match status" value="1"/>
</dbReference>
<dbReference type="GO" id="GO:0015344">
    <property type="term" value="F:siderophore uptake transmembrane transporter activity"/>
    <property type="evidence" value="ECO:0007669"/>
    <property type="project" value="TreeGrafter"/>
</dbReference>
<feature type="chain" id="PRO_5026148475" evidence="12">
    <location>
        <begin position="22"/>
        <end position="734"/>
    </location>
</feature>
<evidence type="ECO:0000256" key="4">
    <source>
        <dbReference type="ARBA" id="ARBA00022692"/>
    </source>
</evidence>